<keyword evidence="3" id="KW-0966">Cell projection</keyword>
<comment type="caution">
    <text evidence="3">The sequence shown here is derived from an EMBL/GenBank/DDBJ whole genome shotgun (WGS) entry which is preliminary data.</text>
</comment>
<reference evidence="3 4" key="1">
    <citation type="submission" date="2020-03" db="EMBL/GenBank/DDBJ databases">
        <title>Spirochaetal bacteria isolated from arthropods constitute a novel genus Entomospira genus novum within the order Spirochaetales.</title>
        <authorList>
            <person name="Grana-Miraglia L."/>
            <person name="Sikutova S."/>
            <person name="Fingerle V."/>
            <person name="Sing A."/>
            <person name="Castillo-Ramirez S."/>
            <person name="Margos G."/>
            <person name="Rudolf I."/>
        </authorList>
    </citation>
    <scope>NUCLEOTIDE SEQUENCE [LARGE SCALE GENOMIC DNA]</scope>
    <source>
        <strain evidence="3 4">BR193</strain>
    </source>
</reference>
<dbReference type="Proteomes" id="UP000711995">
    <property type="component" value="Unassembled WGS sequence"/>
</dbReference>
<protein>
    <submittedName>
        <fullName evidence="3">Flagellar basal body rod protein FlgC</fullName>
    </submittedName>
</protein>
<dbReference type="InterPro" id="IPR010930">
    <property type="entry name" value="Flg_bb/hook_C_dom"/>
</dbReference>
<dbReference type="AlphaFoldDB" id="A0A968G912"/>
<gene>
    <name evidence="3" type="primary">flgC</name>
    <name evidence="3" type="ORF">HCT14_00730</name>
</gene>
<evidence type="ECO:0000313" key="4">
    <source>
        <dbReference type="Proteomes" id="UP000711995"/>
    </source>
</evidence>
<sequence>MAGVIGSHLGRMCVEATRMDVISHNIANAGDTKRVDGSSFKRSNVTVDLFTRVKKMTNRESGTGQSRCRNFVRIEEDLSPGRLRWDPTHPDAMKDGQYAGYVEESNVSVVNEMVDLIAASRAYDSSAKFLGSMNIYLNRASVNSK</sequence>
<keyword evidence="3" id="KW-0969">Cilium</keyword>
<evidence type="ECO:0000313" key="3">
    <source>
        <dbReference type="EMBL" id="NIZ40045.1"/>
    </source>
</evidence>
<comment type="similarity">
    <text evidence="1">Belongs to the flagella basal body rod proteins family.</text>
</comment>
<feature type="domain" description="Flagellar basal-body/hook protein C-terminal" evidence="2">
    <location>
        <begin position="99"/>
        <end position="132"/>
    </location>
</feature>
<evidence type="ECO:0000256" key="1">
    <source>
        <dbReference type="ARBA" id="ARBA00009677"/>
    </source>
</evidence>
<organism evidence="3 4">
    <name type="scientific">Entomospira entomophila</name>
    <dbReference type="NCBI Taxonomy" id="2719988"/>
    <lineage>
        <taxon>Bacteria</taxon>
        <taxon>Pseudomonadati</taxon>
        <taxon>Spirochaetota</taxon>
        <taxon>Spirochaetia</taxon>
        <taxon>Spirochaetales</taxon>
        <taxon>Spirochaetaceae</taxon>
        <taxon>Entomospira</taxon>
    </lineage>
</organism>
<evidence type="ECO:0000259" key="2">
    <source>
        <dbReference type="Pfam" id="PF06429"/>
    </source>
</evidence>
<dbReference type="EMBL" id="JAATLJ010000001">
    <property type="protein sequence ID" value="NIZ40045.1"/>
    <property type="molecule type" value="Genomic_DNA"/>
</dbReference>
<name>A0A968G912_9SPIO</name>
<keyword evidence="3" id="KW-0282">Flagellum</keyword>
<accession>A0A968G912</accession>
<dbReference type="Pfam" id="PF06429">
    <property type="entry name" value="Flg_bbr_C"/>
    <property type="match status" value="1"/>
</dbReference>
<keyword evidence="4" id="KW-1185">Reference proteome</keyword>
<proteinExistence type="inferred from homology"/>